<dbReference type="Pfam" id="PF03061">
    <property type="entry name" value="4HBT"/>
    <property type="match status" value="1"/>
</dbReference>
<evidence type="ECO:0000256" key="2">
    <source>
        <dbReference type="ARBA" id="ARBA00022801"/>
    </source>
</evidence>
<gene>
    <name evidence="5" type="ORF">EV191_11110</name>
</gene>
<dbReference type="Proteomes" id="UP000294911">
    <property type="component" value="Unassembled WGS sequence"/>
</dbReference>
<dbReference type="InterPro" id="IPR029069">
    <property type="entry name" value="HotDog_dom_sf"/>
</dbReference>
<evidence type="ECO:0000313" key="5">
    <source>
        <dbReference type="EMBL" id="TCP47806.1"/>
    </source>
</evidence>
<dbReference type="CDD" id="cd03443">
    <property type="entry name" value="PaaI_thioesterase"/>
    <property type="match status" value="1"/>
</dbReference>
<feature type="domain" description="Thioesterase" evidence="4">
    <location>
        <begin position="59"/>
        <end position="135"/>
    </location>
</feature>
<dbReference type="EMBL" id="SLXQ01000011">
    <property type="protein sequence ID" value="TCP47806.1"/>
    <property type="molecule type" value="Genomic_DNA"/>
</dbReference>
<accession>A0A4V2SSR6</accession>
<evidence type="ECO:0000313" key="6">
    <source>
        <dbReference type="Proteomes" id="UP000294911"/>
    </source>
</evidence>
<comment type="caution">
    <text evidence="5">The sequence shown here is derived from an EMBL/GenBank/DDBJ whole genome shotgun (WGS) entry which is preliminary data.</text>
</comment>
<proteinExistence type="inferred from homology"/>
<evidence type="ECO:0000256" key="3">
    <source>
        <dbReference type="SAM" id="MobiDB-lite"/>
    </source>
</evidence>
<name>A0A4V2SSR6_9PSEU</name>
<sequence>MTSSQPPADIGGANPDDLPGFAPDAAAEQLADRMGIKITDTTPDRVVGTMPVAGNRQPYGLLHGGANAVLAETLGSMSAALSVGLDRATMGLELTCTHHRAALEGEVTGVATPVHVGRSTATVEIVITDSAGRRTCTARLTCIVRDKPPG</sequence>
<dbReference type="PANTHER" id="PTHR43240">
    <property type="entry name" value="1,4-DIHYDROXY-2-NAPHTHOYL-COA THIOESTERASE 1"/>
    <property type="match status" value="1"/>
</dbReference>
<feature type="region of interest" description="Disordered" evidence="3">
    <location>
        <begin position="1"/>
        <end position="23"/>
    </location>
</feature>
<keyword evidence="2" id="KW-0378">Hydrolase</keyword>
<evidence type="ECO:0000259" key="4">
    <source>
        <dbReference type="Pfam" id="PF03061"/>
    </source>
</evidence>
<dbReference type="Gene3D" id="3.10.129.10">
    <property type="entry name" value="Hotdog Thioesterase"/>
    <property type="match status" value="1"/>
</dbReference>
<dbReference type="SUPFAM" id="SSF54637">
    <property type="entry name" value="Thioesterase/thiol ester dehydrase-isomerase"/>
    <property type="match status" value="1"/>
</dbReference>
<dbReference type="PANTHER" id="PTHR43240:SF5">
    <property type="entry name" value="1,4-DIHYDROXY-2-NAPHTHOYL-COA THIOESTERASE 1"/>
    <property type="match status" value="1"/>
</dbReference>
<comment type="similarity">
    <text evidence="1">Belongs to the thioesterase PaaI family.</text>
</comment>
<dbReference type="InterPro" id="IPR006683">
    <property type="entry name" value="Thioestr_dom"/>
</dbReference>
<evidence type="ECO:0000256" key="1">
    <source>
        <dbReference type="ARBA" id="ARBA00008324"/>
    </source>
</evidence>
<protein>
    <submittedName>
        <fullName evidence="5">Uncharacterized protein (TIGR00369 family)</fullName>
    </submittedName>
</protein>
<organism evidence="5 6">
    <name type="scientific">Tamaricihabitans halophyticus</name>
    <dbReference type="NCBI Taxonomy" id="1262583"/>
    <lineage>
        <taxon>Bacteria</taxon>
        <taxon>Bacillati</taxon>
        <taxon>Actinomycetota</taxon>
        <taxon>Actinomycetes</taxon>
        <taxon>Pseudonocardiales</taxon>
        <taxon>Pseudonocardiaceae</taxon>
        <taxon>Tamaricihabitans</taxon>
    </lineage>
</organism>
<dbReference type="InterPro" id="IPR003736">
    <property type="entry name" value="PAAI_dom"/>
</dbReference>
<dbReference type="AlphaFoldDB" id="A0A4V2SSR6"/>
<dbReference type="GO" id="GO:0005829">
    <property type="term" value="C:cytosol"/>
    <property type="evidence" value="ECO:0007669"/>
    <property type="project" value="TreeGrafter"/>
</dbReference>
<reference evidence="5 6" key="1">
    <citation type="submission" date="2019-03" db="EMBL/GenBank/DDBJ databases">
        <title>Genomic Encyclopedia of Type Strains, Phase IV (KMG-IV): sequencing the most valuable type-strain genomes for metagenomic binning, comparative biology and taxonomic classification.</title>
        <authorList>
            <person name="Goeker M."/>
        </authorList>
    </citation>
    <scope>NUCLEOTIDE SEQUENCE [LARGE SCALE GENOMIC DNA]</scope>
    <source>
        <strain evidence="5 6">DSM 45765</strain>
    </source>
</reference>
<dbReference type="GO" id="GO:0061522">
    <property type="term" value="F:1,4-dihydroxy-2-naphthoyl-CoA thioesterase activity"/>
    <property type="evidence" value="ECO:0007669"/>
    <property type="project" value="TreeGrafter"/>
</dbReference>
<keyword evidence="6" id="KW-1185">Reference proteome</keyword>
<dbReference type="NCBIfam" id="TIGR00369">
    <property type="entry name" value="unchar_dom_1"/>
    <property type="match status" value="1"/>
</dbReference>